<dbReference type="STRING" id="1331196.A0A1B9IS85"/>
<gene>
    <name evidence="7" type="ORF">L486_04431</name>
</gene>
<dbReference type="GO" id="GO:0004364">
    <property type="term" value="F:glutathione transferase activity"/>
    <property type="evidence" value="ECO:0007669"/>
    <property type="project" value="UniProtKB-EC"/>
</dbReference>
<dbReference type="SUPFAM" id="SSF52833">
    <property type="entry name" value="Thioredoxin-like"/>
    <property type="match status" value="1"/>
</dbReference>
<dbReference type="EC" id="2.5.1.18" evidence="1"/>
<dbReference type="GO" id="GO:0043295">
    <property type="term" value="F:glutathione binding"/>
    <property type="evidence" value="ECO:0007669"/>
    <property type="project" value="TreeGrafter"/>
</dbReference>
<dbReference type="Gene3D" id="1.20.1050.10">
    <property type="match status" value="1"/>
</dbReference>
<dbReference type="InterPro" id="IPR004046">
    <property type="entry name" value="GST_C"/>
</dbReference>
<dbReference type="Proteomes" id="UP000092583">
    <property type="component" value="Unassembled WGS sequence"/>
</dbReference>
<reference evidence="8" key="2">
    <citation type="submission" date="2013-12" db="EMBL/GenBank/DDBJ databases">
        <title>Evolution of pathogenesis and genome organization in the Tremellales.</title>
        <authorList>
            <person name="Cuomo C."/>
            <person name="Litvintseva A."/>
            <person name="Heitman J."/>
            <person name="Chen Y."/>
            <person name="Sun S."/>
            <person name="Springer D."/>
            <person name="Dromer F."/>
            <person name="Young S."/>
            <person name="Zeng Q."/>
            <person name="Chapman S."/>
            <person name="Gujja S."/>
            <person name="Saif S."/>
            <person name="Birren B."/>
        </authorList>
    </citation>
    <scope>NUCLEOTIDE SEQUENCE [LARGE SCALE GENOMIC DNA]</scope>
    <source>
        <strain evidence="8">CBS 10435</strain>
    </source>
</reference>
<protein>
    <recommendedName>
        <fullName evidence="1">glutathione transferase</fullName>
        <ecNumber evidence="1">2.5.1.18</ecNumber>
    </recommendedName>
</protein>
<dbReference type="PANTHER" id="PTHR43900">
    <property type="entry name" value="GLUTATHIONE S-TRANSFERASE RHO"/>
    <property type="match status" value="1"/>
</dbReference>
<evidence type="ECO:0000313" key="7">
    <source>
        <dbReference type="EMBL" id="OCF58398.1"/>
    </source>
</evidence>
<dbReference type="SUPFAM" id="SSF47616">
    <property type="entry name" value="GST C-terminal domain-like"/>
    <property type="match status" value="1"/>
</dbReference>
<evidence type="ECO:0000256" key="2">
    <source>
        <dbReference type="ARBA" id="ARBA00022679"/>
    </source>
</evidence>
<keyword evidence="8" id="KW-1185">Reference proteome</keyword>
<dbReference type="InterPro" id="IPR010987">
    <property type="entry name" value="Glutathione-S-Trfase_C-like"/>
</dbReference>
<dbReference type="Pfam" id="PF02798">
    <property type="entry name" value="GST_N"/>
    <property type="match status" value="1"/>
</dbReference>
<dbReference type="EMBL" id="KI669462">
    <property type="protein sequence ID" value="OCF58398.1"/>
    <property type="molecule type" value="Genomic_DNA"/>
</dbReference>
<feature type="domain" description="GST N-terminal" evidence="5">
    <location>
        <begin position="1"/>
        <end position="89"/>
    </location>
</feature>
<evidence type="ECO:0000256" key="3">
    <source>
        <dbReference type="ARBA" id="ARBA00047960"/>
    </source>
</evidence>
<evidence type="ECO:0000313" key="8">
    <source>
        <dbReference type="Proteomes" id="UP000092583"/>
    </source>
</evidence>
<dbReference type="InterPro" id="IPR036249">
    <property type="entry name" value="Thioredoxin-like_sf"/>
</dbReference>
<name>A0A1B9IS85_9TREE</name>
<dbReference type="GO" id="GO:0005737">
    <property type="term" value="C:cytoplasm"/>
    <property type="evidence" value="ECO:0007669"/>
    <property type="project" value="TreeGrafter"/>
</dbReference>
<evidence type="ECO:0000259" key="6">
    <source>
        <dbReference type="PROSITE" id="PS50405"/>
    </source>
</evidence>
<feature type="domain" description="GST C-terminal" evidence="6">
    <location>
        <begin position="95"/>
        <end position="268"/>
    </location>
</feature>
<dbReference type="PROSITE" id="PS50405">
    <property type="entry name" value="GST_CTER"/>
    <property type="match status" value="1"/>
</dbReference>
<dbReference type="InterPro" id="IPR036282">
    <property type="entry name" value="Glutathione-S-Trfase_C_sf"/>
</dbReference>
<sequence length="279" mass="31637">MVFVLYGNIMATHTRLVYICAQEMGLVGTPAFELRNVEWSEILCPNEKFDYNKSPFKRIPWFEDTENGVKLFESRAIVKYMAMKTNSPLIPKYDDPVQVANFEVACSLELGDFTTYTKMLLYKLVHGPMAHQKPTDEVLAKSYREALDRTFQGYERILSKQKYLAGDELTVVDLFHIPSAHWLAMVGGIPPLGEGTLPFTKSDGTPAAIPIPKAADGTWPLPHPATAQTDGTLPFPHLREWWKNLLELDSVKKVNGQFIEIMQSMVPPQPHREEQEQAK</sequence>
<dbReference type="OrthoDB" id="249703at2759"/>
<dbReference type="PANTHER" id="PTHR43900:SF3">
    <property type="entry name" value="GLUTATHIONE S-TRANSFERASE RHO"/>
    <property type="match status" value="1"/>
</dbReference>
<dbReference type="PROSITE" id="PS50404">
    <property type="entry name" value="GST_NTER"/>
    <property type="match status" value="1"/>
</dbReference>
<evidence type="ECO:0000259" key="5">
    <source>
        <dbReference type="PROSITE" id="PS50404"/>
    </source>
</evidence>
<dbReference type="Pfam" id="PF00043">
    <property type="entry name" value="GST_C"/>
    <property type="match status" value="1"/>
</dbReference>
<dbReference type="SFLD" id="SFLDS00019">
    <property type="entry name" value="Glutathione_Transferase_(cytos"/>
    <property type="match status" value="1"/>
</dbReference>
<proteinExistence type="inferred from homology"/>
<accession>A0A1B9IS85</accession>
<dbReference type="InterPro" id="IPR004045">
    <property type="entry name" value="Glutathione_S-Trfase_N"/>
</dbReference>
<comment type="similarity">
    <text evidence="4">Belongs to the GST superfamily.</text>
</comment>
<dbReference type="AlphaFoldDB" id="A0A1B9IS85"/>
<reference evidence="7 8" key="1">
    <citation type="submission" date="2013-07" db="EMBL/GenBank/DDBJ databases">
        <title>The Genome Sequence of Kwoniella mangroviensis CBS10435.</title>
        <authorList>
            <consortium name="The Broad Institute Genome Sequencing Platform"/>
            <person name="Cuomo C."/>
            <person name="Litvintseva A."/>
            <person name="Chen Y."/>
            <person name="Heitman J."/>
            <person name="Sun S."/>
            <person name="Springer D."/>
            <person name="Dromer F."/>
            <person name="Young S.K."/>
            <person name="Zeng Q."/>
            <person name="Gargeya S."/>
            <person name="Fitzgerald M."/>
            <person name="Abouelleil A."/>
            <person name="Alvarado L."/>
            <person name="Berlin A.M."/>
            <person name="Chapman S.B."/>
            <person name="Dewar J."/>
            <person name="Goldberg J."/>
            <person name="Griggs A."/>
            <person name="Gujja S."/>
            <person name="Hansen M."/>
            <person name="Howarth C."/>
            <person name="Imamovic A."/>
            <person name="Larimer J."/>
            <person name="McCowan C."/>
            <person name="Murphy C."/>
            <person name="Pearson M."/>
            <person name="Priest M."/>
            <person name="Roberts A."/>
            <person name="Saif S."/>
            <person name="Shea T."/>
            <person name="Sykes S."/>
            <person name="Wortman J."/>
            <person name="Nusbaum C."/>
            <person name="Birren B."/>
        </authorList>
    </citation>
    <scope>NUCLEOTIDE SEQUENCE [LARGE SCALE GENOMIC DNA]</scope>
    <source>
        <strain evidence="7 8">CBS 10435</strain>
    </source>
</reference>
<evidence type="ECO:0000256" key="4">
    <source>
        <dbReference type="RuleBase" id="RU003494"/>
    </source>
</evidence>
<organism evidence="7 8">
    <name type="scientific">Kwoniella mangroviensis CBS 10435</name>
    <dbReference type="NCBI Taxonomy" id="1331196"/>
    <lineage>
        <taxon>Eukaryota</taxon>
        <taxon>Fungi</taxon>
        <taxon>Dikarya</taxon>
        <taxon>Basidiomycota</taxon>
        <taxon>Agaricomycotina</taxon>
        <taxon>Tremellomycetes</taxon>
        <taxon>Tremellales</taxon>
        <taxon>Cryptococcaceae</taxon>
        <taxon>Kwoniella</taxon>
    </lineage>
</organism>
<dbReference type="InterPro" id="IPR040079">
    <property type="entry name" value="Glutathione_S-Trfase"/>
</dbReference>
<comment type="catalytic activity">
    <reaction evidence="3">
        <text>RX + glutathione = an S-substituted glutathione + a halide anion + H(+)</text>
        <dbReference type="Rhea" id="RHEA:16437"/>
        <dbReference type="ChEBI" id="CHEBI:15378"/>
        <dbReference type="ChEBI" id="CHEBI:16042"/>
        <dbReference type="ChEBI" id="CHEBI:17792"/>
        <dbReference type="ChEBI" id="CHEBI:57925"/>
        <dbReference type="ChEBI" id="CHEBI:90779"/>
        <dbReference type="EC" id="2.5.1.18"/>
    </reaction>
</comment>
<evidence type="ECO:0000256" key="1">
    <source>
        <dbReference type="ARBA" id="ARBA00012452"/>
    </source>
</evidence>
<dbReference type="GO" id="GO:0006749">
    <property type="term" value="P:glutathione metabolic process"/>
    <property type="evidence" value="ECO:0007669"/>
    <property type="project" value="TreeGrafter"/>
</dbReference>
<keyword evidence="2" id="KW-0808">Transferase</keyword>
<dbReference type="Gene3D" id="3.40.30.10">
    <property type="entry name" value="Glutaredoxin"/>
    <property type="match status" value="1"/>
</dbReference>